<name>A0A0C3SB15_PHLG1</name>
<feature type="region of interest" description="Disordered" evidence="1">
    <location>
        <begin position="427"/>
        <end position="446"/>
    </location>
</feature>
<gene>
    <name evidence="2" type="ORF">PHLGIDRAFT_307530</name>
</gene>
<dbReference type="AlphaFoldDB" id="A0A0C3SB15"/>
<evidence type="ECO:0000313" key="3">
    <source>
        <dbReference type="Proteomes" id="UP000053257"/>
    </source>
</evidence>
<evidence type="ECO:0000313" key="2">
    <source>
        <dbReference type="EMBL" id="KIP09667.1"/>
    </source>
</evidence>
<evidence type="ECO:0000256" key="1">
    <source>
        <dbReference type="SAM" id="MobiDB-lite"/>
    </source>
</evidence>
<dbReference type="HOGENOM" id="CLU_572523_0_0_1"/>
<dbReference type="OrthoDB" id="2757543at2759"/>
<dbReference type="EMBL" id="KN840463">
    <property type="protein sequence ID" value="KIP09667.1"/>
    <property type="molecule type" value="Genomic_DNA"/>
</dbReference>
<proteinExistence type="predicted"/>
<protein>
    <submittedName>
        <fullName evidence="2">Uncharacterized protein</fullName>
    </submittedName>
</protein>
<reference evidence="2 3" key="1">
    <citation type="journal article" date="2014" name="PLoS Genet.">
        <title>Analysis of the Phlebiopsis gigantea genome, transcriptome and secretome provides insight into its pioneer colonization strategies of wood.</title>
        <authorList>
            <person name="Hori C."/>
            <person name="Ishida T."/>
            <person name="Igarashi K."/>
            <person name="Samejima M."/>
            <person name="Suzuki H."/>
            <person name="Master E."/>
            <person name="Ferreira P."/>
            <person name="Ruiz-Duenas F.J."/>
            <person name="Held B."/>
            <person name="Canessa P."/>
            <person name="Larrondo L.F."/>
            <person name="Schmoll M."/>
            <person name="Druzhinina I.S."/>
            <person name="Kubicek C.P."/>
            <person name="Gaskell J.A."/>
            <person name="Kersten P."/>
            <person name="St John F."/>
            <person name="Glasner J."/>
            <person name="Sabat G."/>
            <person name="Splinter BonDurant S."/>
            <person name="Syed K."/>
            <person name="Yadav J."/>
            <person name="Mgbeahuruike A.C."/>
            <person name="Kovalchuk A."/>
            <person name="Asiegbu F.O."/>
            <person name="Lackner G."/>
            <person name="Hoffmeister D."/>
            <person name="Rencoret J."/>
            <person name="Gutierrez A."/>
            <person name="Sun H."/>
            <person name="Lindquist E."/>
            <person name="Barry K."/>
            <person name="Riley R."/>
            <person name="Grigoriev I.V."/>
            <person name="Henrissat B."/>
            <person name="Kues U."/>
            <person name="Berka R.M."/>
            <person name="Martinez A.T."/>
            <person name="Covert S.F."/>
            <person name="Blanchette R.A."/>
            <person name="Cullen D."/>
        </authorList>
    </citation>
    <scope>NUCLEOTIDE SEQUENCE [LARGE SCALE GENOMIC DNA]</scope>
    <source>
        <strain evidence="2 3">11061_1 CR5-6</strain>
    </source>
</reference>
<sequence length="477" mass="51877">MGANSWVLRGLQLLRYRNHVEGWSSRNLTIYRHPLQPTGLLYAMNPFTRAPVSSRQGTLENAGNGRTVATREQRAILTALHERSRGRVTKEDVELVSIQTGLYVADTRWSVLTIAHLFATCRDPKWIRKWVSRRRCRTKVGTRSSSSYSQSRMDLPADVGSASTDCPSILPLLGNFLVGPACVTRPDYGRSVSAPNFPTMHFAAQFDHSTLGAFPPGRPATTAPVIAHDVDVFLAPPTALSETPFSDTSYISMLFSDPSSDSIIGMDMDRPTELAYPSMDEPPAKPDEAPTDNNILTLIDCLQQFAGSPDPFTTPGPESRIHMNLSAAQSDMLSALGLELATPSPEQAARLALENAGPVILPVPAQSVPISFQIRLSDLFPRVEKALRPEASLEGSLTGDFSLGTLATMFHSGGFSPLMRHIEMATPELSSSTHDEESEDEDEAVTPGETNMMMILPDLRKHSASPLPTIAIADAVV</sequence>
<accession>A0A0C3SB15</accession>
<keyword evidence="3" id="KW-1185">Reference proteome</keyword>
<dbReference type="Proteomes" id="UP000053257">
    <property type="component" value="Unassembled WGS sequence"/>
</dbReference>
<organism evidence="2 3">
    <name type="scientific">Phlebiopsis gigantea (strain 11061_1 CR5-6)</name>
    <name type="common">White-rot fungus</name>
    <name type="synonym">Peniophora gigantea</name>
    <dbReference type="NCBI Taxonomy" id="745531"/>
    <lineage>
        <taxon>Eukaryota</taxon>
        <taxon>Fungi</taxon>
        <taxon>Dikarya</taxon>
        <taxon>Basidiomycota</taxon>
        <taxon>Agaricomycotina</taxon>
        <taxon>Agaricomycetes</taxon>
        <taxon>Polyporales</taxon>
        <taxon>Phanerochaetaceae</taxon>
        <taxon>Phlebiopsis</taxon>
    </lineage>
</organism>